<dbReference type="Proteomes" id="UP000030700">
    <property type="component" value="Unassembled WGS sequence"/>
</dbReference>
<name>A0A081BSB0_9BACT</name>
<dbReference type="AlphaFoldDB" id="A0A081BSB0"/>
<protein>
    <submittedName>
        <fullName evidence="1">Uncharacterized protein</fullName>
    </submittedName>
</protein>
<accession>A0A081BSB0</accession>
<keyword evidence="2" id="KW-1185">Reference proteome</keyword>
<organism evidence="1">
    <name type="scientific">Candidatus Moduliflexus flocculans</name>
    <dbReference type="NCBI Taxonomy" id="1499966"/>
    <lineage>
        <taxon>Bacteria</taxon>
        <taxon>Candidatus Moduliflexota</taxon>
        <taxon>Candidatus Moduliflexia</taxon>
        <taxon>Candidatus Moduliflexales</taxon>
        <taxon>Candidatus Moduliflexaceae</taxon>
    </lineage>
</organism>
<dbReference type="EMBL" id="DF820461">
    <property type="protein sequence ID" value="GAK54291.1"/>
    <property type="molecule type" value="Genomic_DNA"/>
</dbReference>
<dbReference type="STRING" id="1499966.U14_05571"/>
<gene>
    <name evidence="1" type="ORF">U14_05571</name>
</gene>
<evidence type="ECO:0000313" key="1">
    <source>
        <dbReference type="EMBL" id="GAK54291.1"/>
    </source>
</evidence>
<reference evidence="1" key="1">
    <citation type="journal article" date="2015" name="PeerJ">
        <title>First genomic representation of candidate bacterial phylum KSB3 points to enhanced environmental sensing as a trigger of wastewater bulking.</title>
        <authorList>
            <person name="Sekiguchi Y."/>
            <person name="Ohashi A."/>
            <person name="Parks D.H."/>
            <person name="Yamauchi T."/>
            <person name="Tyson G.W."/>
            <person name="Hugenholtz P."/>
        </authorList>
    </citation>
    <scope>NUCLEOTIDE SEQUENCE [LARGE SCALE GENOMIC DNA]</scope>
</reference>
<evidence type="ECO:0000313" key="2">
    <source>
        <dbReference type="Proteomes" id="UP000030700"/>
    </source>
</evidence>
<proteinExistence type="predicted"/>
<sequence>MIAQETLLHLRQAPVAERLRVIEWILQSLQADIADVQPNVPTRKPFKVRTFHLGQEVHCDRDEIYSERG</sequence>
<dbReference type="HOGENOM" id="CLU_2767448_0_0_0"/>